<dbReference type="CDD" id="cd17920">
    <property type="entry name" value="DEXHc_RecQ"/>
    <property type="match status" value="1"/>
</dbReference>
<dbReference type="InterPro" id="IPR014001">
    <property type="entry name" value="Helicase_ATP-bd"/>
</dbReference>
<reference evidence="10 11" key="1">
    <citation type="submission" date="2019-05" db="EMBL/GenBank/DDBJ databases">
        <title>The metagenome of a microbial culture collection derived from dairy environment covers the genomic content of the human microbiome.</title>
        <authorList>
            <person name="Roder T."/>
            <person name="Wuthrich D."/>
            <person name="Sattari Z."/>
            <person name="Von Ah U."/>
            <person name="Bar C."/>
            <person name="Ronchi F."/>
            <person name="Macpherson A.J."/>
            <person name="Ganal-Vonarburg S.C."/>
            <person name="Bruggmann R."/>
            <person name="Vergeres G."/>
        </authorList>
    </citation>
    <scope>NUCLEOTIDE SEQUENCE [LARGE SCALE GENOMIC DNA]</scope>
    <source>
        <strain evidence="10 11">FAM 1079</strain>
    </source>
</reference>
<dbReference type="SMART" id="SM00490">
    <property type="entry name" value="HELICc"/>
    <property type="match status" value="1"/>
</dbReference>
<dbReference type="PROSITE" id="PS51194">
    <property type="entry name" value="HELICASE_CTER"/>
    <property type="match status" value="1"/>
</dbReference>
<dbReference type="GO" id="GO:0006281">
    <property type="term" value="P:DNA repair"/>
    <property type="evidence" value="ECO:0007669"/>
    <property type="project" value="TreeGrafter"/>
</dbReference>
<evidence type="ECO:0000256" key="1">
    <source>
        <dbReference type="ARBA" id="ARBA00022741"/>
    </source>
</evidence>
<dbReference type="InterPro" id="IPR011545">
    <property type="entry name" value="DEAD/DEAH_box_helicase_dom"/>
</dbReference>
<dbReference type="RefSeq" id="WP_138467076.1">
    <property type="nucleotide sequence ID" value="NZ_VBSX01000002.1"/>
</dbReference>
<evidence type="ECO:0000256" key="3">
    <source>
        <dbReference type="ARBA" id="ARBA00022806"/>
    </source>
</evidence>
<dbReference type="Pfam" id="PF16124">
    <property type="entry name" value="RecQ_Zn_bind"/>
    <property type="match status" value="1"/>
</dbReference>
<dbReference type="GO" id="GO:0003677">
    <property type="term" value="F:DNA binding"/>
    <property type="evidence" value="ECO:0007669"/>
    <property type="project" value="UniProtKB-KW"/>
</dbReference>
<keyword evidence="2" id="KW-0378">Hydrolase</keyword>
<dbReference type="SMART" id="SM00487">
    <property type="entry name" value="DEXDc"/>
    <property type="match status" value="1"/>
</dbReference>
<dbReference type="InterPro" id="IPR004589">
    <property type="entry name" value="DNA_helicase_ATP-dep_RecQ"/>
</dbReference>
<proteinExistence type="predicted"/>
<dbReference type="InterPro" id="IPR002464">
    <property type="entry name" value="DNA/RNA_helicase_DEAH_CS"/>
</dbReference>
<dbReference type="GO" id="GO:0006310">
    <property type="term" value="P:DNA recombination"/>
    <property type="evidence" value="ECO:0007669"/>
    <property type="project" value="InterPro"/>
</dbReference>
<dbReference type="GO" id="GO:0030894">
    <property type="term" value="C:replisome"/>
    <property type="evidence" value="ECO:0007669"/>
    <property type="project" value="TreeGrafter"/>
</dbReference>
<dbReference type="GO" id="GO:0016787">
    <property type="term" value="F:hydrolase activity"/>
    <property type="evidence" value="ECO:0007669"/>
    <property type="project" value="UniProtKB-KW"/>
</dbReference>
<dbReference type="PANTHER" id="PTHR13710">
    <property type="entry name" value="DNA HELICASE RECQ FAMILY MEMBER"/>
    <property type="match status" value="1"/>
</dbReference>
<protein>
    <recommendedName>
        <fullName evidence="6">ATP-dependent DNA helicase RecQ</fullName>
    </recommendedName>
    <alternativeName>
        <fullName evidence="7">DNA 3'-5' helicase RecQ</fullName>
    </alternativeName>
</protein>
<dbReference type="OrthoDB" id="9763310at2"/>
<keyword evidence="4" id="KW-0067">ATP-binding</keyword>
<dbReference type="InterPro" id="IPR027417">
    <property type="entry name" value="P-loop_NTPase"/>
</dbReference>
<evidence type="ECO:0000313" key="10">
    <source>
        <dbReference type="EMBL" id="TLQ21044.1"/>
    </source>
</evidence>
<feature type="domain" description="Helicase ATP-binding" evidence="8">
    <location>
        <begin position="25"/>
        <end position="192"/>
    </location>
</feature>
<keyword evidence="1" id="KW-0547">Nucleotide-binding</keyword>
<keyword evidence="5" id="KW-0238">DNA-binding</keyword>
<dbReference type="NCBIfam" id="TIGR00614">
    <property type="entry name" value="recQ_fam"/>
    <property type="match status" value="1"/>
</dbReference>
<dbReference type="GO" id="GO:0005524">
    <property type="term" value="F:ATP binding"/>
    <property type="evidence" value="ECO:0007669"/>
    <property type="project" value="UniProtKB-KW"/>
</dbReference>
<name>A0A5R9CZ10_9LACO</name>
<dbReference type="AlphaFoldDB" id="A0A5R9CZ10"/>
<dbReference type="PROSITE" id="PS51192">
    <property type="entry name" value="HELICASE_ATP_BIND_1"/>
    <property type="match status" value="1"/>
</dbReference>
<dbReference type="GO" id="GO:0009378">
    <property type="term" value="F:four-way junction helicase activity"/>
    <property type="evidence" value="ECO:0007669"/>
    <property type="project" value="TreeGrafter"/>
</dbReference>
<sequence length="483" mass="55331">MVDLRVILKQKFGFDHFRPGQQEILKALLNHEDVLAVLPTGGGKTLLYQLYAIATHQRVIIVSPLISLMQDQVSRLQYLGSKRVVALTSAMDFSERRTTLQHLEQYQFIYASPEMLSNPQVSRRLQELAVGLLVVDEAHCISEWGPDFRPDYLKLGAVRKALKQPLTLMMTATATQRTRNDIIDKMAMDRSAVTEIVMPVNRANIFLSVAKCENQPAKNQLLMTLVDQFSGAGIVYFSSKAAAEQLADLINAQTGKIAAAYHAGMDNPQRFRIQQQFMNGDVNVICATSAFGMGIDKNNVRFVIHYHMPGNVQNYMQEIGRAGRDSKPAVAVLLSEPNDQYLQQNLIENNYPDDDTIRYLFKHPKQLAANEAFRVIQYYYDRQQSADQTIQQLQHYRQMRRAELQKMIAYIDTVGCRRKFLLSVFDEPMSAEMNGSFCCDFHNPFWQEVADFNHKYLDQGHDESRFPQNDWRTTLNKLFLLKN</sequence>
<dbReference type="PROSITE" id="PS00690">
    <property type="entry name" value="DEAH_ATP_HELICASE"/>
    <property type="match status" value="1"/>
</dbReference>
<dbReference type="GO" id="GO:0043138">
    <property type="term" value="F:3'-5' DNA helicase activity"/>
    <property type="evidence" value="ECO:0007669"/>
    <property type="project" value="TreeGrafter"/>
</dbReference>
<dbReference type="SUPFAM" id="SSF52540">
    <property type="entry name" value="P-loop containing nucleoside triphosphate hydrolases"/>
    <property type="match status" value="1"/>
</dbReference>
<dbReference type="GO" id="GO:0043590">
    <property type="term" value="C:bacterial nucleoid"/>
    <property type="evidence" value="ECO:0007669"/>
    <property type="project" value="TreeGrafter"/>
</dbReference>
<dbReference type="Gene3D" id="3.40.50.300">
    <property type="entry name" value="P-loop containing nucleotide triphosphate hydrolases"/>
    <property type="match status" value="2"/>
</dbReference>
<dbReference type="InterPro" id="IPR032284">
    <property type="entry name" value="RecQ_Zn-bd"/>
</dbReference>
<keyword evidence="3 10" id="KW-0347">Helicase</keyword>
<evidence type="ECO:0000313" key="11">
    <source>
        <dbReference type="Proteomes" id="UP000305100"/>
    </source>
</evidence>
<organism evidence="10 11">
    <name type="scientific">Lentilactobacillus parafarraginis</name>
    <dbReference type="NCBI Taxonomy" id="390842"/>
    <lineage>
        <taxon>Bacteria</taxon>
        <taxon>Bacillati</taxon>
        <taxon>Bacillota</taxon>
        <taxon>Bacilli</taxon>
        <taxon>Lactobacillales</taxon>
        <taxon>Lactobacillaceae</taxon>
        <taxon>Lentilactobacillus</taxon>
    </lineage>
</organism>
<dbReference type="Pfam" id="PF00271">
    <property type="entry name" value="Helicase_C"/>
    <property type="match status" value="1"/>
</dbReference>
<feature type="domain" description="Helicase C-terminal" evidence="9">
    <location>
        <begin position="217"/>
        <end position="365"/>
    </location>
</feature>
<evidence type="ECO:0000256" key="7">
    <source>
        <dbReference type="ARBA" id="ARBA00044550"/>
    </source>
</evidence>
<dbReference type="Pfam" id="PF00270">
    <property type="entry name" value="DEAD"/>
    <property type="match status" value="1"/>
</dbReference>
<evidence type="ECO:0000256" key="4">
    <source>
        <dbReference type="ARBA" id="ARBA00022840"/>
    </source>
</evidence>
<evidence type="ECO:0000256" key="6">
    <source>
        <dbReference type="ARBA" id="ARBA00044535"/>
    </source>
</evidence>
<evidence type="ECO:0000259" key="9">
    <source>
        <dbReference type="PROSITE" id="PS51194"/>
    </source>
</evidence>
<comment type="caution">
    <text evidence="10">The sequence shown here is derived from an EMBL/GenBank/DDBJ whole genome shotgun (WGS) entry which is preliminary data.</text>
</comment>
<evidence type="ECO:0000256" key="5">
    <source>
        <dbReference type="ARBA" id="ARBA00023125"/>
    </source>
</evidence>
<evidence type="ECO:0000259" key="8">
    <source>
        <dbReference type="PROSITE" id="PS51192"/>
    </source>
</evidence>
<dbReference type="Proteomes" id="UP000305100">
    <property type="component" value="Unassembled WGS sequence"/>
</dbReference>
<gene>
    <name evidence="10" type="ORF">FEZ41_01360</name>
</gene>
<dbReference type="GO" id="GO:0005737">
    <property type="term" value="C:cytoplasm"/>
    <property type="evidence" value="ECO:0007669"/>
    <property type="project" value="TreeGrafter"/>
</dbReference>
<evidence type="ECO:0000256" key="2">
    <source>
        <dbReference type="ARBA" id="ARBA00022801"/>
    </source>
</evidence>
<dbReference type="EMBL" id="VBSX01000002">
    <property type="protein sequence ID" value="TLQ21044.1"/>
    <property type="molecule type" value="Genomic_DNA"/>
</dbReference>
<dbReference type="InterPro" id="IPR001650">
    <property type="entry name" value="Helicase_C-like"/>
</dbReference>
<dbReference type="PANTHER" id="PTHR13710:SF84">
    <property type="entry name" value="ATP-DEPENDENT DNA HELICASE RECS-RELATED"/>
    <property type="match status" value="1"/>
</dbReference>
<accession>A0A5R9CZ10</accession>